<feature type="transmembrane region" description="Helical" evidence="1">
    <location>
        <begin position="12"/>
        <end position="28"/>
    </location>
</feature>
<evidence type="ECO:0000313" key="2">
    <source>
        <dbReference type="EMBL" id="QIE59403.1"/>
    </source>
</evidence>
<dbReference type="KEGG" id="mgel:G5B37_07435"/>
<evidence type="ECO:0000313" key="3">
    <source>
        <dbReference type="Proteomes" id="UP000505306"/>
    </source>
</evidence>
<keyword evidence="1" id="KW-0812">Transmembrane</keyword>
<dbReference type="EMBL" id="CP049057">
    <property type="protein sequence ID" value="QIE59403.1"/>
    <property type="molecule type" value="Genomic_DNA"/>
</dbReference>
<dbReference type="RefSeq" id="WP_164679418.1">
    <property type="nucleotide sequence ID" value="NZ_CP049057.1"/>
</dbReference>
<accession>A0A6G6GLW8</accession>
<name>A0A6G6GLW8_9FLAO</name>
<reference evidence="2 3" key="1">
    <citation type="submission" date="2020-02" db="EMBL/GenBank/DDBJ databases">
        <title>Complete genome sequence of Flavobacteriaceae bacterium.</title>
        <authorList>
            <person name="Kim S.-J."/>
            <person name="Kim Y.-S."/>
            <person name="Kim K.-H."/>
        </authorList>
    </citation>
    <scope>NUCLEOTIDE SEQUENCE [LARGE SCALE GENOMIC DNA]</scope>
    <source>
        <strain evidence="2 3">RR4-40</strain>
    </source>
</reference>
<keyword evidence="3" id="KW-1185">Reference proteome</keyword>
<dbReference type="Proteomes" id="UP000505306">
    <property type="component" value="Chromosome"/>
</dbReference>
<proteinExistence type="predicted"/>
<protein>
    <submittedName>
        <fullName evidence="2">Uncharacterized protein</fullName>
    </submittedName>
</protein>
<feature type="transmembrane region" description="Helical" evidence="1">
    <location>
        <begin position="34"/>
        <end position="51"/>
    </location>
</feature>
<dbReference type="AlphaFoldDB" id="A0A6G6GLW8"/>
<keyword evidence="1" id="KW-0472">Membrane</keyword>
<keyword evidence="1" id="KW-1133">Transmembrane helix</keyword>
<sequence>MTNKIYQFFEYVYLLMAGFAIYAVIINWDVDRDRAYLFLFFVVVAIFMFFFKRRFRKNIEKRRRGED</sequence>
<gene>
    <name evidence="2" type="ORF">G5B37_07435</name>
</gene>
<evidence type="ECO:0000256" key="1">
    <source>
        <dbReference type="SAM" id="Phobius"/>
    </source>
</evidence>
<organism evidence="2 3">
    <name type="scientific">Rasiella rasia</name>
    <dbReference type="NCBI Taxonomy" id="2744027"/>
    <lineage>
        <taxon>Bacteria</taxon>
        <taxon>Pseudomonadati</taxon>
        <taxon>Bacteroidota</taxon>
        <taxon>Flavobacteriia</taxon>
        <taxon>Flavobacteriales</taxon>
        <taxon>Flavobacteriaceae</taxon>
        <taxon>Rasiella</taxon>
    </lineage>
</organism>